<keyword evidence="3 5" id="KW-0220">Diaminopimelate biosynthesis</keyword>
<comment type="catalytic activity">
    <reaction evidence="5">
        <text>N-acetyl-(2S,6S)-2,6-diaminopimelate + H2O = (2S,6S)-2,6-diaminopimelate + acetate</text>
        <dbReference type="Rhea" id="RHEA:20405"/>
        <dbReference type="ChEBI" id="CHEBI:15377"/>
        <dbReference type="ChEBI" id="CHEBI:30089"/>
        <dbReference type="ChEBI" id="CHEBI:57609"/>
        <dbReference type="ChEBI" id="CHEBI:58767"/>
        <dbReference type="EC" id="3.5.1.47"/>
    </reaction>
</comment>
<keyword evidence="1 5" id="KW-0028">Amino-acid biosynthesis</keyword>
<evidence type="ECO:0000256" key="4">
    <source>
        <dbReference type="ARBA" id="ARBA00023154"/>
    </source>
</evidence>
<protein>
    <recommendedName>
        <fullName evidence="5">N-acetyldiaminopimelate deacetylase</fullName>
        <ecNumber evidence="5">3.5.1.47</ecNumber>
    </recommendedName>
</protein>
<evidence type="ECO:0000259" key="7">
    <source>
        <dbReference type="Pfam" id="PF07687"/>
    </source>
</evidence>
<evidence type="ECO:0000256" key="3">
    <source>
        <dbReference type="ARBA" id="ARBA00022915"/>
    </source>
</evidence>
<dbReference type="GeneID" id="90837278"/>
<gene>
    <name evidence="8" type="ORF">AS033_03750</name>
    <name evidence="9" type="ORF">RSA11_10190</name>
    <name evidence="10" type="ORF">SZL87_03505</name>
</gene>
<dbReference type="GO" id="GO:0009089">
    <property type="term" value="P:lysine biosynthetic process via diaminopimelate"/>
    <property type="evidence" value="ECO:0007669"/>
    <property type="project" value="UniProtKB-UniRule"/>
</dbReference>
<dbReference type="Proteomes" id="UP001387110">
    <property type="component" value="Unassembled WGS sequence"/>
</dbReference>
<dbReference type="OrthoDB" id="9776731at2"/>
<dbReference type="InterPro" id="IPR017439">
    <property type="entry name" value="Amidohydrolase"/>
</dbReference>
<reference evidence="8 11" key="1">
    <citation type="journal article" date="2015" name="Int. J. Syst. Evol. Microbiol.">
        <title>Exiguobacterium enclense sp. nov., isolated from sediment.</title>
        <authorList>
            <person name="Dastager S.G."/>
            <person name="Mawlankar R."/>
            <person name="Sonalkar V.V."/>
            <person name="Thorat M.N."/>
            <person name="Mual P."/>
            <person name="Verma A."/>
            <person name="Krishnamurthi S."/>
            <person name="Tang S.K."/>
            <person name="Li W.J."/>
        </authorList>
    </citation>
    <scope>NUCLEOTIDE SEQUENCE [LARGE SCALE GENOMIC DNA]</scope>
    <source>
        <strain evidence="8 11">NIO-1109</strain>
    </source>
</reference>
<comment type="function">
    <text evidence="5">Catalyzes the conversion of N-acetyl-diaminopimelate to diaminopimelate and acetate.</text>
</comment>
<dbReference type="EMBL" id="LNQL01000001">
    <property type="protein sequence ID" value="KSU50506.1"/>
    <property type="molecule type" value="Genomic_DNA"/>
</dbReference>
<feature type="active site" evidence="5">
    <location>
        <position position="67"/>
    </location>
</feature>
<feature type="binding site" evidence="6">
    <location>
        <position position="344"/>
    </location>
    <ligand>
        <name>Mn(2+)</name>
        <dbReference type="ChEBI" id="CHEBI:29035"/>
        <label>2</label>
    </ligand>
</feature>
<dbReference type="PANTHER" id="PTHR11014">
    <property type="entry name" value="PEPTIDASE M20 FAMILY MEMBER"/>
    <property type="match status" value="1"/>
</dbReference>
<evidence type="ECO:0000313" key="13">
    <source>
        <dbReference type="Proteomes" id="UP001387110"/>
    </source>
</evidence>
<feature type="binding site" evidence="6">
    <location>
        <position position="92"/>
    </location>
    <ligand>
        <name>Mn(2+)</name>
        <dbReference type="ChEBI" id="CHEBI:29035"/>
        <label>2</label>
    </ligand>
</feature>
<dbReference type="EMBL" id="LDQV01000024">
    <property type="protein sequence ID" value="KTR26370.1"/>
    <property type="molecule type" value="Genomic_DNA"/>
</dbReference>
<feature type="domain" description="Peptidase M20 dimerisation" evidence="7">
    <location>
        <begin position="174"/>
        <end position="267"/>
    </location>
</feature>
<keyword evidence="13" id="KW-1185">Reference proteome</keyword>
<dbReference type="Proteomes" id="UP000053797">
    <property type="component" value="Unassembled WGS sequence"/>
</dbReference>
<evidence type="ECO:0000313" key="9">
    <source>
        <dbReference type="EMBL" id="KTR26370.1"/>
    </source>
</evidence>
<dbReference type="PIRSF" id="PIRSF005962">
    <property type="entry name" value="Pept_M20D_amidohydro"/>
    <property type="match status" value="1"/>
</dbReference>
<proteinExistence type="inferred from homology"/>
<dbReference type="NCBIfam" id="TIGR01891">
    <property type="entry name" value="amidohydrolases"/>
    <property type="match status" value="1"/>
</dbReference>
<dbReference type="GO" id="GO:0019877">
    <property type="term" value="P:diaminopimelate biosynthetic process"/>
    <property type="evidence" value="ECO:0007669"/>
    <property type="project" value="UniProtKB-UniRule"/>
</dbReference>
<keyword evidence="2 5" id="KW-0378">Hydrolase</keyword>
<evidence type="ECO:0000256" key="5">
    <source>
        <dbReference type="HAMAP-Rule" id="MF_01692"/>
    </source>
</evidence>
<feature type="active site" description="Proton acceptor" evidence="5">
    <location>
        <position position="126"/>
    </location>
</feature>
<comment type="pathway">
    <text evidence="5">Amino-acid biosynthesis; L-lysine biosynthesis via DAP pathway; LL-2,6-diaminopimelate from (S)-tetrahydrodipicolinate (acetylase route): step 3/3.</text>
</comment>
<dbReference type="Pfam" id="PF07687">
    <property type="entry name" value="M20_dimer"/>
    <property type="match status" value="1"/>
</dbReference>
<evidence type="ECO:0000256" key="1">
    <source>
        <dbReference type="ARBA" id="ARBA00022605"/>
    </source>
</evidence>
<organism evidence="8 11">
    <name type="scientific">Exiguobacterium indicum</name>
    <dbReference type="NCBI Taxonomy" id="296995"/>
    <lineage>
        <taxon>Bacteria</taxon>
        <taxon>Bacillati</taxon>
        <taxon>Bacillota</taxon>
        <taxon>Bacilli</taxon>
        <taxon>Bacillales</taxon>
        <taxon>Bacillales Family XII. Incertae Sedis</taxon>
        <taxon>Exiguobacterium</taxon>
    </lineage>
</organism>
<dbReference type="Pfam" id="PF01546">
    <property type="entry name" value="Peptidase_M20"/>
    <property type="match status" value="1"/>
</dbReference>
<dbReference type="Gene3D" id="3.30.70.360">
    <property type="match status" value="1"/>
</dbReference>
<sequence>MEYAIEMRRALHKIPEPGFKEFKTQAFILEQIRAYPPDRVTYDTFETGVFVRVKGLTGNRTIGYRADIDGLPIEEATGLPFCSEHPGFMHACGHDMHTSIALGLMKRIIELPVMDDVVFLFQPAEEGPGGAEPMIKSPLFEKYRPSEMYGLHVAPEYPVGTIASRPGVLFASAREVHITIYGQSGHAAFPHLTIDTVVAQAALIMQLQTIVSRSINPMNCSVITIGKVDAGIRENVIAGRAVLDGTMRALNGEDMEKLERRVRDIIRGIEASFGVKIDLQFGNRYYEVVNDRHIVDKFSSFVKMNANYIECDAAMTGEDFGFMLKEIPGMMFWLGVDNPTSGLHQPTLNPDESAIPFVIDLLDHYFREYV</sequence>
<feature type="binding site" evidence="6">
    <location>
        <position position="126"/>
    </location>
    <ligand>
        <name>Mn(2+)</name>
        <dbReference type="ChEBI" id="CHEBI:29035"/>
        <label>2</label>
    </ligand>
</feature>
<evidence type="ECO:0000313" key="12">
    <source>
        <dbReference type="Proteomes" id="UP000072605"/>
    </source>
</evidence>
<feature type="binding site" evidence="6">
    <location>
        <position position="94"/>
    </location>
    <ligand>
        <name>Mn(2+)</name>
        <dbReference type="ChEBI" id="CHEBI:29035"/>
        <label>2</label>
    </ligand>
</feature>
<reference evidence="10 13" key="3">
    <citation type="submission" date="2023-12" db="EMBL/GenBank/DDBJ databases">
        <authorList>
            <person name="Easwaran N."/>
            <person name="Lazarus H.P.S."/>
        </authorList>
    </citation>
    <scope>NUCLEOTIDE SEQUENCE [LARGE SCALE GENOMIC DNA]</scope>
    <source>
        <strain evidence="10 13">VIT-2023</strain>
    </source>
</reference>
<accession>A0A0V8GJY4</accession>
<comment type="cofactor">
    <cofactor evidence="6">
        <name>Mn(2+)</name>
        <dbReference type="ChEBI" id="CHEBI:29035"/>
    </cofactor>
    <text evidence="6">The Mn(2+) ion enhances activity.</text>
</comment>
<reference evidence="9 12" key="2">
    <citation type="journal article" date="2016" name="Front. Microbiol.">
        <title>Genomic Resource of Rice Seed Associated Bacteria.</title>
        <authorList>
            <person name="Midha S."/>
            <person name="Bansal K."/>
            <person name="Sharma S."/>
            <person name="Kumar N."/>
            <person name="Patil P.P."/>
            <person name="Chaudhry V."/>
            <person name="Patil P.B."/>
        </authorList>
    </citation>
    <scope>NUCLEOTIDE SEQUENCE [LARGE SCALE GENOMIC DNA]</scope>
    <source>
        <strain evidence="9 12">RSA11</strain>
    </source>
</reference>
<dbReference type="HAMAP" id="MF_01692">
    <property type="entry name" value="DapEL"/>
    <property type="match status" value="1"/>
</dbReference>
<dbReference type="AlphaFoldDB" id="A0A0V8GJY4"/>
<dbReference type="InterPro" id="IPR023905">
    <property type="entry name" value="AcetylDAP_deacetylase"/>
</dbReference>
<dbReference type="SUPFAM" id="SSF53187">
    <property type="entry name" value="Zn-dependent exopeptidases"/>
    <property type="match status" value="1"/>
</dbReference>
<dbReference type="FunFam" id="3.30.70.360:FF:000001">
    <property type="entry name" value="N-acetyldiaminopimelate deacetylase"/>
    <property type="match status" value="1"/>
</dbReference>
<evidence type="ECO:0000256" key="2">
    <source>
        <dbReference type="ARBA" id="ARBA00022801"/>
    </source>
</evidence>
<dbReference type="CDD" id="cd05670">
    <property type="entry name" value="M20_Acy1_YkuR-like"/>
    <property type="match status" value="1"/>
</dbReference>
<comment type="caution">
    <text evidence="8">The sequence shown here is derived from an EMBL/GenBank/DDBJ whole genome shotgun (WGS) entry which is preliminary data.</text>
</comment>
<dbReference type="EMBL" id="JBAWKY010000001">
    <property type="protein sequence ID" value="MEI4461491.1"/>
    <property type="molecule type" value="Genomic_DNA"/>
</dbReference>
<dbReference type="GO" id="GO:0046872">
    <property type="term" value="F:metal ion binding"/>
    <property type="evidence" value="ECO:0007669"/>
    <property type="project" value="UniProtKB-KW"/>
</dbReference>
<name>A0A0V8GJY4_9BACL</name>
<keyword evidence="6" id="KW-0479">Metal-binding</keyword>
<dbReference type="UniPathway" id="UPA00034">
    <property type="reaction ID" value="UER00024"/>
</dbReference>
<evidence type="ECO:0000313" key="10">
    <source>
        <dbReference type="EMBL" id="MEI4461491.1"/>
    </source>
</evidence>
<keyword evidence="4 5" id="KW-0457">Lysine biosynthesis</keyword>
<dbReference type="Proteomes" id="UP000072605">
    <property type="component" value="Unassembled WGS sequence"/>
</dbReference>
<dbReference type="InterPro" id="IPR002933">
    <property type="entry name" value="Peptidase_M20"/>
</dbReference>
<dbReference type="Gene3D" id="3.40.630.10">
    <property type="entry name" value="Zn peptidases"/>
    <property type="match status" value="1"/>
</dbReference>
<feature type="binding site" evidence="6">
    <location>
        <position position="152"/>
    </location>
    <ligand>
        <name>Mn(2+)</name>
        <dbReference type="ChEBI" id="CHEBI:29035"/>
        <label>2</label>
    </ligand>
</feature>
<evidence type="ECO:0000256" key="6">
    <source>
        <dbReference type="PIRSR" id="PIRSR005962-1"/>
    </source>
</evidence>
<dbReference type="GO" id="GO:0050118">
    <property type="term" value="F:N-acetyldiaminopimelate deacetylase activity"/>
    <property type="evidence" value="ECO:0007669"/>
    <property type="project" value="UniProtKB-UniRule"/>
</dbReference>
<evidence type="ECO:0000313" key="8">
    <source>
        <dbReference type="EMBL" id="KSU50506.1"/>
    </source>
</evidence>
<dbReference type="SUPFAM" id="SSF55031">
    <property type="entry name" value="Bacterial exopeptidase dimerisation domain"/>
    <property type="match status" value="1"/>
</dbReference>
<keyword evidence="6" id="KW-0464">Manganese</keyword>
<comment type="similarity">
    <text evidence="5">Belongs to the peptidase M20A family. N-acetyldiaminopimelate deacetylase subfamily.</text>
</comment>
<dbReference type="InterPro" id="IPR011650">
    <property type="entry name" value="Peptidase_M20_dimer"/>
</dbReference>
<evidence type="ECO:0000313" key="11">
    <source>
        <dbReference type="Proteomes" id="UP000053797"/>
    </source>
</evidence>
<dbReference type="PANTHER" id="PTHR11014:SF98">
    <property type="entry name" value="N-ACETYLDIAMINOPIMELATE DEACETYLASE"/>
    <property type="match status" value="1"/>
</dbReference>
<dbReference type="EC" id="3.5.1.47" evidence="5"/>
<dbReference type="RefSeq" id="WP_023468860.1">
    <property type="nucleotide sequence ID" value="NZ_FMYN01000001.1"/>
</dbReference>
<dbReference type="InterPro" id="IPR036264">
    <property type="entry name" value="Bact_exopeptidase_dim_dom"/>
</dbReference>